<dbReference type="InterPro" id="IPR015884">
    <property type="entry name" value="Malic_enzyme_CS"/>
</dbReference>
<dbReference type="GO" id="GO:0004470">
    <property type="term" value="F:malic enzyme activity"/>
    <property type="evidence" value="ECO:0007669"/>
    <property type="project" value="InterPro"/>
</dbReference>
<dbReference type="InterPro" id="IPR012188">
    <property type="entry name" value="ME_PTA"/>
</dbReference>
<feature type="domain" description="Malic enzyme NAD-binding" evidence="11">
    <location>
        <begin position="163"/>
        <end position="399"/>
    </location>
</feature>
<dbReference type="PANTHER" id="PTHR43237">
    <property type="entry name" value="NADP-DEPENDENT MALIC ENZYME"/>
    <property type="match status" value="1"/>
</dbReference>
<evidence type="ECO:0000256" key="7">
    <source>
        <dbReference type="ARBA" id="ARBA00023268"/>
    </source>
</evidence>
<keyword evidence="5 9" id="KW-0479">Metal-binding</keyword>
<evidence type="ECO:0000256" key="3">
    <source>
        <dbReference type="ARBA" id="ARBA00007686"/>
    </source>
</evidence>
<dbReference type="GO" id="GO:0046872">
    <property type="term" value="F:metal ion binding"/>
    <property type="evidence" value="ECO:0007669"/>
    <property type="project" value="UniProtKB-KW"/>
</dbReference>
<dbReference type="GO" id="GO:0016746">
    <property type="term" value="F:acyltransferase activity"/>
    <property type="evidence" value="ECO:0007669"/>
    <property type="project" value="InterPro"/>
</dbReference>
<feature type="active site" description="Proton acceptor" evidence="8">
    <location>
        <position position="94"/>
    </location>
</feature>
<comment type="similarity">
    <text evidence="3">In the N-terminal section; belongs to the malic enzymes family.</text>
</comment>
<dbReference type="PIRSF" id="PIRSF036684">
    <property type="entry name" value="ME_PTA"/>
    <property type="match status" value="1"/>
</dbReference>
<evidence type="ECO:0000256" key="8">
    <source>
        <dbReference type="PIRSR" id="PIRSR036684-1"/>
    </source>
</evidence>
<dbReference type="Gene3D" id="3.40.50.10950">
    <property type="match status" value="1"/>
</dbReference>
<dbReference type="GO" id="GO:0006108">
    <property type="term" value="P:malate metabolic process"/>
    <property type="evidence" value="ECO:0007669"/>
    <property type="project" value="InterPro"/>
</dbReference>
<feature type="domain" description="Malic enzyme N-terminal" evidence="12">
    <location>
        <begin position="18"/>
        <end position="151"/>
    </location>
</feature>
<dbReference type="PROSITE" id="PS00331">
    <property type="entry name" value="MALIC_ENZYMES"/>
    <property type="match status" value="1"/>
</dbReference>
<dbReference type="SUPFAM" id="SSF53223">
    <property type="entry name" value="Aminoacid dehydrogenase-like, N-terminal domain"/>
    <property type="match status" value="1"/>
</dbReference>
<feature type="binding site" evidence="9">
    <location>
        <position position="136"/>
    </location>
    <ligand>
        <name>a divalent metal cation</name>
        <dbReference type="ChEBI" id="CHEBI:60240"/>
    </ligand>
</feature>
<dbReference type="Pfam" id="PF03949">
    <property type="entry name" value="Malic_M"/>
    <property type="match status" value="1"/>
</dbReference>
<dbReference type="Gene3D" id="3.40.50.720">
    <property type="entry name" value="NAD(P)-binding Rossmann-like Domain"/>
    <property type="match status" value="1"/>
</dbReference>
<dbReference type="InterPro" id="IPR042113">
    <property type="entry name" value="P_AcTrfase_dom1"/>
</dbReference>
<comment type="cofactor">
    <cofactor evidence="2">
        <name>Mg(2+)</name>
        <dbReference type="ChEBI" id="CHEBI:18420"/>
    </cofactor>
</comment>
<comment type="cofactor">
    <cofactor evidence="1">
        <name>Mn(2+)</name>
        <dbReference type="ChEBI" id="CHEBI:29035"/>
    </cofactor>
</comment>
<feature type="binding site" evidence="10">
    <location>
        <begin position="76"/>
        <end position="83"/>
    </location>
    <ligand>
        <name>NADP(+)</name>
        <dbReference type="ChEBI" id="CHEBI:58349"/>
    </ligand>
</feature>
<dbReference type="SUPFAM" id="SSF51735">
    <property type="entry name" value="NAD(P)-binding Rossmann-fold domains"/>
    <property type="match status" value="1"/>
</dbReference>
<dbReference type="Gene3D" id="3.40.50.10380">
    <property type="entry name" value="Malic enzyme, N-terminal domain"/>
    <property type="match status" value="1"/>
</dbReference>
<gene>
    <name evidence="13" type="ORF">KBY27_02455</name>
</gene>
<evidence type="ECO:0000256" key="9">
    <source>
        <dbReference type="PIRSR" id="PIRSR036684-2"/>
    </source>
</evidence>
<evidence type="ECO:0000259" key="12">
    <source>
        <dbReference type="SMART" id="SM01274"/>
    </source>
</evidence>
<evidence type="ECO:0000256" key="2">
    <source>
        <dbReference type="ARBA" id="ARBA00001946"/>
    </source>
</evidence>
<evidence type="ECO:0000256" key="10">
    <source>
        <dbReference type="PIRSR" id="PIRSR036684-3"/>
    </source>
</evidence>
<dbReference type="InterPro" id="IPR012302">
    <property type="entry name" value="Malic_NAD-bd"/>
</dbReference>
<keyword evidence="6" id="KW-0560">Oxidoreductase</keyword>
<dbReference type="AlphaFoldDB" id="A0A9Q3ZKU8"/>
<organism evidence="13 14">
    <name type="scientific">Ruegeria pomeroyi</name>
    <dbReference type="NCBI Taxonomy" id="89184"/>
    <lineage>
        <taxon>Bacteria</taxon>
        <taxon>Pseudomonadati</taxon>
        <taxon>Pseudomonadota</taxon>
        <taxon>Alphaproteobacteria</taxon>
        <taxon>Rhodobacterales</taxon>
        <taxon>Roseobacteraceae</taxon>
        <taxon>Ruegeria</taxon>
    </lineage>
</organism>
<dbReference type="InterPro" id="IPR051674">
    <property type="entry name" value="Malate_Decarboxylase"/>
</dbReference>
<dbReference type="InterPro" id="IPR036291">
    <property type="entry name" value="NAD(P)-bd_dom_sf"/>
</dbReference>
<comment type="similarity">
    <text evidence="4">In the C-terminal section; belongs to the phosphate acetyltransferase and butyryltransferase family.</text>
</comment>
<feature type="binding site" evidence="9">
    <location>
        <position position="137"/>
    </location>
    <ligand>
        <name>a divalent metal cation</name>
        <dbReference type="ChEBI" id="CHEBI:60240"/>
    </ligand>
</feature>
<dbReference type="InterPro" id="IPR042112">
    <property type="entry name" value="P_AcTrfase_dom2"/>
</dbReference>
<dbReference type="Pfam" id="PF00390">
    <property type="entry name" value="malic"/>
    <property type="match status" value="1"/>
</dbReference>
<dbReference type="RefSeq" id="WP_234218275.1">
    <property type="nucleotide sequence ID" value="NZ_JAGQAF010000001.1"/>
</dbReference>
<comment type="caution">
    <text evidence="13">The sequence shown here is derived from an EMBL/GenBank/DDBJ whole genome shotgun (WGS) entry which is preliminary data.</text>
</comment>
<dbReference type="FunFam" id="3.40.50.10380:FF:000003">
    <property type="entry name" value="NADP-dependent malic enzyme"/>
    <property type="match status" value="1"/>
</dbReference>
<dbReference type="Pfam" id="PF01515">
    <property type="entry name" value="PTA_PTB"/>
    <property type="match status" value="1"/>
</dbReference>
<dbReference type="Proteomes" id="UP000813672">
    <property type="component" value="Unassembled WGS sequence"/>
</dbReference>
<dbReference type="InterPro" id="IPR012301">
    <property type="entry name" value="Malic_N_dom"/>
</dbReference>
<dbReference type="SMART" id="SM00919">
    <property type="entry name" value="Malic_M"/>
    <property type="match status" value="1"/>
</dbReference>
<evidence type="ECO:0000256" key="4">
    <source>
        <dbReference type="ARBA" id="ARBA00008756"/>
    </source>
</evidence>
<dbReference type="InterPro" id="IPR002505">
    <property type="entry name" value="PTA_PTB"/>
</dbReference>
<dbReference type="InterPro" id="IPR046346">
    <property type="entry name" value="Aminoacid_DH-like_N_sf"/>
</dbReference>
<feature type="binding site" evidence="10">
    <location>
        <position position="286"/>
    </location>
    <ligand>
        <name>a divalent metal cation</name>
        <dbReference type="ChEBI" id="CHEBI:60240"/>
    </ligand>
</feature>
<dbReference type="EMBL" id="JAGQAF010000001">
    <property type="protein sequence ID" value="MCE8536308.1"/>
    <property type="molecule type" value="Genomic_DNA"/>
</dbReference>
<evidence type="ECO:0000313" key="14">
    <source>
        <dbReference type="Proteomes" id="UP000813672"/>
    </source>
</evidence>
<protein>
    <submittedName>
        <fullName evidence="13">NADP-dependent malic enzyme</fullName>
    </submittedName>
</protein>
<dbReference type="GO" id="GO:0016616">
    <property type="term" value="F:oxidoreductase activity, acting on the CH-OH group of donors, NAD or NADP as acceptor"/>
    <property type="evidence" value="ECO:0007669"/>
    <property type="project" value="InterPro"/>
</dbReference>
<sequence length="755" mass="80706">MTTDLKTEALNYHSRGPAGKMQTLPTKPMTTQHDLALAYSPGVAFPCEEIAADPSTAALYTGRSHTVAVISNGTAVLGLGNIGALASKPVMEGKAALFKKFSGLDCVDLEVDETDPTQFIEVVARLEPSFGGINLEDIKAPECFVIEKALKERMGIPVFHDDQHGTAIVTAAGILNALILVGKRIEDVRIVANGAGAASLACLDLLVSFGASKDNIIVCDSKGPIHTDRDNLDQYKGAYAARTSARSLAEAMVASDIFLGLSVAGAVSKEMVASMAAKPIIFAMANPEPEIRPELVREVRDDAIIATGRSDYPNQVNNVLCFPFIFRGALDCGATEINEEMKRACALGIAEMTRKAAPHTVLAAYGIDKLKFGPDYIIPKPFDPRLIMEIAPLVAEAAEKSGVATRPIEDLGAYREQLRQHVFRSGFLMKPVFDLAMRNPVRVAFAEGVEERVLHCADQAIRQGIAKPVLIGSVERIEAKIKDLGLALAVGEDIEVVDPHKMDRTTLSEDLHKRIGRNGISPVEADRWVRNDRTVLANLLLAHGKVDAVICGTGGRFGHQLDMVEHIIGRKEGVRALSTLNALVMPKGTIFIADAYANLDPTAEDVADIATLSAEAVRKMGMTPRVALVSHANFGDRPSLSSAKMRQALEVLRARAVEFEIDGEMHVGAALDPIQRKRAYAHSPLTGSANLLVMPNADAAHIALNLLREMGEGVSVGPILIGAARPVHIASQSVSVRGLLNLTALAAVDAAGSQM</sequence>
<feature type="binding site" evidence="10">
    <location>
        <position position="162"/>
    </location>
    <ligand>
        <name>a divalent metal cation</name>
        <dbReference type="ChEBI" id="CHEBI:60240"/>
    </ligand>
</feature>
<dbReference type="InterPro" id="IPR037062">
    <property type="entry name" value="Malic_N_dom_sf"/>
</dbReference>
<evidence type="ECO:0000313" key="13">
    <source>
        <dbReference type="EMBL" id="MCE8536308.1"/>
    </source>
</evidence>
<dbReference type="SUPFAM" id="SSF53659">
    <property type="entry name" value="Isocitrate/Isopropylmalate dehydrogenase-like"/>
    <property type="match status" value="1"/>
</dbReference>
<keyword evidence="7" id="KW-0511">Multifunctional enzyme</keyword>
<name>A0A9Q3ZKU8_9RHOB</name>
<evidence type="ECO:0000256" key="6">
    <source>
        <dbReference type="ARBA" id="ARBA00023002"/>
    </source>
</evidence>
<dbReference type="CDD" id="cd05311">
    <property type="entry name" value="NAD_bind_2_malic_enz"/>
    <property type="match status" value="1"/>
</dbReference>
<dbReference type="FunFam" id="3.40.50.720:FF:000095">
    <property type="entry name" value="NADP-dependent malic enzyme"/>
    <property type="match status" value="1"/>
</dbReference>
<dbReference type="PANTHER" id="PTHR43237:SF4">
    <property type="entry name" value="NADP-DEPENDENT MALIC ENZYME"/>
    <property type="match status" value="1"/>
</dbReference>
<evidence type="ECO:0000259" key="11">
    <source>
        <dbReference type="SMART" id="SM00919"/>
    </source>
</evidence>
<dbReference type="InterPro" id="IPR045213">
    <property type="entry name" value="Malic_NAD-bd_bact_type"/>
</dbReference>
<dbReference type="GO" id="GO:0051287">
    <property type="term" value="F:NAD binding"/>
    <property type="evidence" value="ECO:0007669"/>
    <property type="project" value="InterPro"/>
</dbReference>
<dbReference type="Gene3D" id="3.40.50.10750">
    <property type="entry name" value="Isocitrate/Isopropylmalate dehydrogenase-like"/>
    <property type="match status" value="1"/>
</dbReference>
<accession>A0A9Q3ZKU8</accession>
<proteinExistence type="inferred from homology"/>
<reference evidence="13" key="1">
    <citation type="journal article" date="2021" name="Environ. Microbiol.">
        <title>Cryptic niche differentiation of novel sediment ecotypes of Rugeria pomeroyi correlates with nitrate respiration.</title>
        <authorList>
            <person name="Lin X."/>
            <person name="McNichol J."/>
            <person name="Chu X."/>
            <person name="Qian Y."/>
            <person name="Luo H."/>
        </authorList>
    </citation>
    <scope>NUCLEOTIDE SEQUENCE</scope>
    <source>
        <strain evidence="13">SZCCDBB064</strain>
    </source>
</reference>
<evidence type="ECO:0000256" key="1">
    <source>
        <dbReference type="ARBA" id="ARBA00001936"/>
    </source>
</evidence>
<keyword evidence="10" id="KW-0521">NADP</keyword>
<dbReference type="SMART" id="SM01274">
    <property type="entry name" value="malic"/>
    <property type="match status" value="1"/>
</dbReference>
<evidence type="ECO:0000256" key="5">
    <source>
        <dbReference type="ARBA" id="ARBA00022723"/>
    </source>
</evidence>